<dbReference type="InterPro" id="IPR003501">
    <property type="entry name" value="PTS_EIIB_2/3"/>
</dbReference>
<dbReference type="Pfam" id="PF02302">
    <property type="entry name" value="PTS_IIB"/>
    <property type="match status" value="1"/>
</dbReference>
<keyword evidence="3" id="KW-0805">Transcription regulation</keyword>
<evidence type="ECO:0000256" key="4">
    <source>
        <dbReference type="ARBA" id="ARBA00023163"/>
    </source>
</evidence>
<dbReference type="Pfam" id="PF00359">
    <property type="entry name" value="PTS_EIIA_2"/>
    <property type="match status" value="1"/>
</dbReference>
<dbReference type="SUPFAM" id="SSF46785">
    <property type="entry name" value="Winged helix' DNA-binding domain"/>
    <property type="match status" value="1"/>
</dbReference>
<evidence type="ECO:0000259" key="8">
    <source>
        <dbReference type="PROSITE" id="PS51372"/>
    </source>
</evidence>
<gene>
    <name evidence="9" type="ORF">D2962_00665</name>
</gene>
<dbReference type="InterPro" id="IPR036388">
    <property type="entry name" value="WH-like_DNA-bd_sf"/>
</dbReference>
<dbReference type="Gene3D" id="3.40.50.2300">
    <property type="match status" value="1"/>
</dbReference>
<dbReference type="InterPro" id="IPR013011">
    <property type="entry name" value="PTS_EIIB_2"/>
</dbReference>
<dbReference type="InterPro" id="IPR011608">
    <property type="entry name" value="PRD"/>
</dbReference>
<keyword evidence="1" id="KW-0808">Transferase</keyword>
<evidence type="ECO:0000256" key="3">
    <source>
        <dbReference type="ARBA" id="ARBA00023015"/>
    </source>
</evidence>
<evidence type="ECO:0000313" key="9">
    <source>
        <dbReference type="EMBL" id="AYO29312.1"/>
    </source>
</evidence>
<dbReference type="InterPro" id="IPR001034">
    <property type="entry name" value="DeoR_HTH"/>
</dbReference>
<dbReference type="PROSITE" id="PS51099">
    <property type="entry name" value="PTS_EIIB_TYPE_2"/>
    <property type="match status" value="1"/>
</dbReference>
<dbReference type="InterPro" id="IPR050661">
    <property type="entry name" value="BglG_antiterminators"/>
</dbReference>
<evidence type="ECO:0000259" key="5">
    <source>
        <dbReference type="PROSITE" id="PS51000"/>
    </source>
</evidence>
<accession>A0A3G2R1J4</accession>
<keyword evidence="2" id="KW-0677">Repeat</keyword>
<dbReference type="AlphaFoldDB" id="A0A3G2R1J4"/>
<dbReference type="SUPFAM" id="SSF55804">
    <property type="entry name" value="Phoshotransferase/anion transport protein"/>
    <property type="match status" value="1"/>
</dbReference>
<dbReference type="InterPro" id="IPR013196">
    <property type="entry name" value="HTH_11"/>
</dbReference>
<evidence type="ECO:0000256" key="1">
    <source>
        <dbReference type="ARBA" id="ARBA00022679"/>
    </source>
</evidence>
<dbReference type="SUPFAM" id="SSF63520">
    <property type="entry name" value="PTS-regulatory domain, PRD"/>
    <property type="match status" value="2"/>
</dbReference>
<reference evidence="9 10" key="1">
    <citation type="submission" date="2018-10" db="EMBL/GenBank/DDBJ databases">
        <authorList>
            <person name="Zhang X."/>
        </authorList>
    </citation>
    <scope>NUCLEOTIDE SEQUENCE [LARGE SCALE GENOMIC DNA]</scope>
    <source>
        <strain evidence="9 10">SK-G1</strain>
    </source>
</reference>
<dbReference type="RefSeq" id="WP_122013802.1">
    <property type="nucleotide sequence ID" value="NZ_CP033169.1"/>
</dbReference>
<keyword evidence="10" id="KW-1185">Reference proteome</keyword>
<dbReference type="CDD" id="cd05568">
    <property type="entry name" value="PTS_IIB_bgl_like"/>
    <property type="match status" value="1"/>
</dbReference>
<dbReference type="Gene3D" id="3.40.930.10">
    <property type="entry name" value="Mannitol-specific EII, Chain A"/>
    <property type="match status" value="1"/>
</dbReference>
<dbReference type="Gene3D" id="1.10.10.10">
    <property type="entry name" value="Winged helix-like DNA-binding domain superfamily/Winged helix DNA-binding domain"/>
    <property type="match status" value="2"/>
</dbReference>
<protein>
    <submittedName>
        <fullName evidence="9">PRD domain-containing protein</fullName>
    </submittedName>
</protein>
<dbReference type="Pfam" id="PF08279">
    <property type="entry name" value="HTH_11"/>
    <property type="match status" value="1"/>
</dbReference>
<feature type="domain" description="PRD" evidence="8">
    <location>
        <begin position="322"/>
        <end position="429"/>
    </location>
</feature>
<organism evidence="9 10">
    <name type="scientific">Biomaibacter acetigenes</name>
    <dbReference type="NCBI Taxonomy" id="2316383"/>
    <lineage>
        <taxon>Bacteria</taxon>
        <taxon>Bacillati</taxon>
        <taxon>Bacillota</taxon>
        <taxon>Clostridia</taxon>
        <taxon>Thermosediminibacterales</taxon>
        <taxon>Tepidanaerobacteraceae</taxon>
        <taxon>Biomaibacter</taxon>
    </lineage>
</organism>
<dbReference type="PROSITE" id="PS51000">
    <property type="entry name" value="HTH_DEOR_2"/>
    <property type="match status" value="1"/>
</dbReference>
<dbReference type="PANTHER" id="PTHR30185:SF18">
    <property type="entry name" value="TRANSCRIPTIONAL REGULATOR MTLR"/>
    <property type="match status" value="1"/>
</dbReference>
<dbReference type="InterPro" id="IPR002178">
    <property type="entry name" value="PTS_EIIA_type-2_dom"/>
</dbReference>
<evidence type="ECO:0000259" key="6">
    <source>
        <dbReference type="PROSITE" id="PS51094"/>
    </source>
</evidence>
<dbReference type="InterPro" id="IPR036390">
    <property type="entry name" value="WH_DNA-bd_sf"/>
</dbReference>
<feature type="domain" description="PRD" evidence="8">
    <location>
        <begin position="210"/>
        <end position="315"/>
    </location>
</feature>
<dbReference type="SUPFAM" id="SSF52794">
    <property type="entry name" value="PTS system IIB component-like"/>
    <property type="match status" value="1"/>
</dbReference>
<name>A0A3G2R1J4_9FIRM</name>
<feature type="domain" description="PTS EIIB type-2" evidence="7">
    <location>
        <begin position="432"/>
        <end position="523"/>
    </location>
</feature>
<feature type="domain" description="PTS EIIA type-2" evidence="6">
    <location>
        <begin position="554"/>
        <end position="701"/>
    </location>
</feature>
<keyword evidence="4" id="KW-0804">Transcription</keyword>
<dbReference type="GO" id="GO:0009401">
    <property type="term" value="P:phosphoenolpyruvate-dependent sugar phosphotransferase system"/>
    <property type="evidence" value="ECO:0007669"/>
    <property type="project" value="InterPro"/>
</dbReference>
<evidence type="ECO:0000313" key="10">
    <source>
        <dbReference type="Proteomes" id="UP000280960"/>
    </source>
</evidence>
<dbReference type="GO" id="GO:0003700">
    <property type="term" value="F:DNA-binding transcription factor activity"/>
    <property type="evidence" value="ECO:0007669"/>
    <property type="project" value="InterPro"/>
</dbReference>
<dbReference type="EMBL" id="CP033169">
    <property type="protein sequence ID" value="AYO29312.1"/>
    <property type="molecule type" value="Genomic_DNA"/>
</dbReference>
<proteinExistence type="predicted"/>
<evidence type="ECO:0000259" key="7">
    <source>
        <dbReference type="PROSITE" id="PS51099"/>
    </source>
</evidence>
<dbReference type="KEGG" id="bacg:D2962_00665"/>
<dbReference type="PANTHER" id="PTHR30185">
    <property type="entry name" value="CRYPTIC BETA-GLUCOSIDE BGL OPERON ANTITERMINATOR"/>
    <property type="match status" value="1"/>
</dbReference>
<dbReference type="GO" id="GO:0008982">
    <property type="term" value="F:protein-N(PI)-phosphohistidine-sugar phosphotransferase activity"/>
    <property type="evidence" value="ECO:0007669"/>
    <property type="project" value="InterPro"/>
</dbReference>
<dbReference type="InterPro" id="IPR016152">
    <property type="entry name" value="PTrfase/Anion_transptr"/>
</dbReference>
<dbReference type="PROSITE" id="PS51372">
    <property type="entry name" value="PRD_2"/>
    <property type="match status" value="2"/>
</dbReference>
<feature type="domain" description="HTH deoR-type" evidence="5">
    <location>
        <begin position="91"/>
        <end position="158"/>
    </location>
</feature>
<dbReference type="PROSITE" id="PS51094">
    <property type="entry name" value="PTS_EIIA_TYPE_2"/>
    <property type="match status" value="1"/>
</dbReference>
<dbReference type="InterPro" id="IPR036634">
    <property type="entry name" value="PRD_sf"/>
</dbReference>
<dbReference type="Pfam" id="PF00874">
    <property type="entry name" value="PRD"/>
    <property type="match status" value="2"/>
</dbReference>
<evidence type="ECO:0000256" key="2">
    <source>
        <dbReference type="ARBA" id="ARBA00022737"/>
    </source>
</evidence>
<dbReference type="Gene3D" id="1.10.1790.10">
    <property type="entry name" value="PRD domain"/>
    <property type="match status" value="2"/>
</dbReference>
<dbReference type="Proteomes" id="UP000280960">
    <property type="component" value="Chromosome"/>
</dbReference>
<dbReference type="InterPro" id="IPR036095">
    <property type="entry name" value="PTS_EIIB-like_sf"/>
</dbReference>
<sequence length="704" mass="79451">MKQTFTERQRNIISYLLKGPATTEKLAHSLGVNRRTVLRELPQLSEKLEAFGVKLERRAGAGLRIWGEEHALSHLEQEMKNAPDSSKLTPEERRHLILLSLLEQKQPVKLYAFARRFNVTEATISYDLDKIEEELWDYDIRLIRRPGLGIKLEGAESSLRRLILDLFYKNFQEEHLLRILKDNVSGGEMLKNDTPPTGAKVIPWEYVLKFIDGRMVMQIEKILDEVLKSSNFPLADSSYAGLLVHIALAMDRLKDKDAITMDKGLLLNLKKTREFKLAREIARSLEKHFELTIPEEEMGYITMHLLGAKLRIDGGLDEFFMIDHREATEAAHRILKQAGEELKVELLKDRRILEGLAVHLKPAISRLKLGMEIRNPLLSQLKQNYPEIMQVARKAGKTLEDIFHVRVPESEIGYIAMHIGAALENKTERHSIKALLVCASGIGSARMLASRVQKELPELVVQNVVSLGEVKQTLEKYPFVDMVLSTVPLELDRIPVLRVSPLLTESEIMRIKEFLKSKDLANSYEKTVPPGENTKHPVRDIPENKFNGASTVFELLEDFMLVQDLEAENTALFVKKIAAHIGSRVEVISPEKIAEDLLARQNVAGCGVPGERLAVLHARSSGVKKPFLGVFRLKKSIAMETMDGKTEEVDVALVMLLPSSPLPEEREIMGTISAAIIEDPDLPGLFLKGSGEEIIKALIKVFKK</sequence>